<keyword evidence="3" id="KW-1185">Reference proteome</keyword>
<evidence type="ECO:0000313" key="2">
    <source>
        <dbReference type="EMBL" id="VDI74797.1"/>
    </source>
</evidence>
<evidence type="ECO:0000256" key="1">
    <source>
        <dbReference type="SAM" id="Phobius"/>
    </source>
</evidence>
<keyword evidence="1" id="KW-1133">Transmembrane helix</keyword>
<dbReference type="AlphaFoldDB" id="A0A8B6H651"/>
<name>A0A8B6H651_MYTGA</name>
<accession>A0A8B6H651</accession>
<organism evidence="2 3">
    <name type="scientific">Mytilus galloprovincialis</name>
    <name type="common">Mediterranean mussel</name>
    <dbReference type="NCBI Taxonomy" id="29158"/>
    <lineage>
        <taxon>Eukaryota</taxon>
        <taxon>Metazoa</taxon>
        <taxon>Spiralia</taxon>
        <taxon>Lophotrochozoa</taxon>
        <taxon>Mollusca</taxon>
        <taxon>Bivalvia</taxon>
        <taxon>Autobranchia</taxon>
        <taxon>Pteriomorphia</taxon>
        <taxon>Mytilida</taxon>
        <taxon>Mytiloidea</taxon>
        <taxon>Mytilidae</taxon>
        <taxon>Mytilinae</taxon>
        <taxon>Mytilus</taxon>
    </lineage>
</organism>
<reference evidence="2" key="1">
    <citation type="submission" date="2018-11" db="EMBL/GenBank/DDBJ databases">
        <authorList>
            <person name="Alioto T."/>
            <person name="Alioto T."/>
        </authorList>
    </citation>
    <scope>NUCLEOTIDE SEQUENCE</scope>
</reference>
<feature type="transmembrane region" description="Helical" evidence="1">
    <location>
        <begin position="7"/>
        <end position="25"/>
    </location>
</feature>
<keyword evidence="1" id="KW-0812">Transmembrane</keyword>
<comment type="caution">
    <text evidence="2">The sequence shown here is derived from an EMBL/GenBank/DDBJ whole genome shotgun (WGS) entry which is preliminary data.</text>
</comment>
<dbReference type="EMBL" id="UYJE01009611">
    <property type="protein sequence ID" value="VDI74797.1"/>
    <property type="molecule type" value="Genomic_DNA"/>
</dbReference>
<gene>
    <name evidence="2" type="ORF">MGAL_10B032488</name>
</gene>
<proteinExistence type="predicted"/>
<dbReference type="OrthoDB" id="428346at2759"/>
<keyword evidence="1" id="KW-0472">Membrane</keyword>
<protein>
    <submittedName>
        <fullName evidence="2">Uncharacterized protein</fullName>
    </submittedName>
</protein>
<dbReference type="Pfam" id="PF03269">
    <property type="entry name" value="DUF268"/>
    <property type="match status" value="1"/>
</dbReference>
<dbReference type="Proteomes" id="UP000596742">
    <property type="component" value="Unassembled WGS sequence"/>
</dbReference>
<sequence length="372" mass="42139">MNLKYRNFLLLFGLAIMIITIYRVYTSKNSSENVQYVDGQGNIVLNKNQIKARSSETLKTQIGNTQKAATTLPPQPNQPLDYHVSIPVILRDCGQLCNTSRHGLPGPYFDHIKAPIDCTALFKNDYIDRGHGLKVAPRKIPKELLNDYTMNGRIRVSNYYFNQQYLGKKAETSLWSKEMIDLWVARAKNATLQGTYYAGETNALRDGLRHASSVKDGRVLVIGSENPWVEACALEAGAREVVTLEYGRITSTHPQVKTLVPYEFRMMYLNGTLGTFDAIVTFSSVEHSGLGRYGDGLNPWGDIIAIARAWCVTKPKGSLTIGVMYNFNNDMLQFNAHRYYGKIRYPYLTTNWKQVYKGRGIQKVHVFEKDDI</sequence>
<evidence type="ECO:0000313" key="3">
    <source>
        <dbReference type="Proteomes" id="UP000596742"/>
    </source>
</evidence>
<dbReference type="InterPro" id="IPR004951">
    <property type="entry name" value="DUF268_CAE_spp"/>
</dbReference>